<accession>A0A6J4L1D5</accession>
<reference evidence="2" key="1">
    <citation type="submission" date="2020-02" db="EMBL/GenBank/DDBJ databases">
        <authorList>
            <person name="Meier V. D."/>
        </authorList>
    </citation>
    <scope>NUCLEOTIDE SEQUENCE</scope>
    <source>
        <strain evidence="2">AVDCRST_MAG68</strain>
    </source>
</reference>
<evidence type="ECO:0000256" key="1">
    <source>
        <dbReference type="SAM" id="MobiDB-lite"/>
    </source>
</evidence>
<protein>
    <submittedName>
        <fullName evidence="2">Uncharacterized protein</fullName>
    </submittedName>
</protein>
<proteinExistence type="predicted"/>
<name>A0A6J4L1D5_9BACT</name>
<feature type="region of interest" description="Disordered" evidence="1">
    <location>
        <begin position="1"/>
        <end position="32"/>
    </location>
</feature>
<gene>
    <name evidence="2" type="ORF">AVDCRST_MAG68-1919</name>
</gene>
<organism evidence="2">
    <name type="scientific">uncultured Gemmatimonadota bacterium</name>
    <dbReference type="NCBI Taxonomy" id="203437"/>
    <lineage>
        <taxon>Bacteria</taxon>
        <taxon>Pseudomonadati</taxon>
        <taxon>Gemmatimonadota</taxon>
        <taxon>environmental samples</taxon>
    </lineage>
</organism>
<feature type="compositionally biased region" description="Low complexity" evidence="1">
    <location>
        <begin position="53"/>
        <end position="62"/>
    </location>
</feature>
<sequence>MDERRERVGGGSSLASGGQPRQHGVAKLLREGGLDQSRKQLLQLRARRHGEAQLDAGDAQGRAARRRVEGALEDGEQLGLPRVAKLPAHRERVVGARRAQLPALPPDAVR</sequence>
<dbReference type="EMBL" id="CADCTW010000090">
    <property type="protein sequence ID" value="CAA9320267.1"/>
    <property type="molecule type" value="Genomic_DNA"/>
</dbReference>
<feature type="region of interest" description="Disordered" evidence="1">
    <location>
        <begin position="49"/>
        <end position="68"/>
    </location>
</feature>
<dbReference type="AlphaFoldDB" id="A0A6J4L1D5"/>
<evidence type="ECO:0000313" key="2">
    <source>
        <dbReference type="EMBL" id="CAA9320267.1"/>
    </source>
</evidence>